<reference evidence="1 2" key="1">
    <citation type="submission" date="2019-05" db="EMBL/GenBank/DDBJ databases">
        <title>Another draft genome of Portunus trituberculatus and its Hox gene families provides insights of decapod evolution.</title>
        <authorList>
            <person name="Jeong J.-H."/>
            <person name="Song I."/>
            <person name="Kim S."/>
            <person name="Choi T."/>
            <person name="Kim D."/>
            <person name="Ryu S."/>
            <person name="Kim W."/>
        </authorList>
    </citation>
    <scope>NUCLEOTIDE SEQUENCE [LARGE SCALE GENOMIC DNA]</scope>
    <source>
        <tissue evidence="1">Muscle</tissue>
    </source>
</reference>
<evidence type="ECO:0000313" key="2">
    <source>
        <dbReference type="Proteomes" id="UP000324222"/>
    </source>
</evidence>
<gene>
    <name evidence="1" type="ORF">E2C01_036766</name>
</gene>
<comment type="caution">
    <text evidence="1">The sequence shown here is derived from an EMBL/GenBank/DDBJ whole genome shotgun (WGS) entry which is preliminary data.</text>
</comment>
<proteinExistence type="predicted"/>
<organism evidence="1 2">
    <name type="scientific">Portunus trituberculatus</name>
    <name type="common">Swimming crab</name>
    <name type="synonym">Neptunus trituberculatus</name>
    <dbReference type="NCBI Taxonomy" id="210409"/>
    <lineage>
        <taxon>Eukaryota</taxon>
        <taxon>Metazoa</taxon>
        <taxon>Ecdysozoa</taxon>
        <taxon>Arthropoda</taxon>
        <taxon>Crustacea</taxon>
        <taxon>Multicrustacea</taxon>
        <taxon>Malacostraca</taxon>
        <taxon>Eumalacostraca</taxon>
        <taxon>Eucarida</taxon>
        <taxon>Decapoda</taxon>
        <taxon>Pleocyemata</taxon>
        <taxon>Brachyura</taxon>
        <taxon>Eubrachyura</taxon>
        <taxon>Portunoidea</taxon>
        <taxon>Portunidae</taxon>
        <taxon>Portuninae</taxon>
        <taxon>Portunus</taxon>
    </lineage>
</organism>
<protein>
    <submittedName>
        <fullName evidence="1">Uncharacterized protein</fullName>
    </submittedName>
</protein>
<sequence length="148" mass="15856">MTAPLKPAAPQLTSSAVCCAQALLEFNRKTPGPVSTASRPTPKGFLSPYSSLCPTQHPIFRLSPFANAVSDIVAGLVATVPSAPTPHAFYTHVPLGGSHAKLAHERRTALRPLRWKTADWQDLEVSTRLGLLQRHPRALECSSPTVAS</sequence>
<evidence type="ECO:0000313" key="1">
    <source>
        <dbReference type="EMBL" id="MPC43129.1"/>
    </source>
</evidence>
<dbReference type="EMBL" id="VSRR010005697">
    <property type="protein sequence ID" value="MPC43129.1"/>
    <property type="molecule type" value="Genomic_DNA"/>
</dbReference>
<accession>A0A5B7FCZ1</accession>
<name>A0A5B7FCZ1_PORTR</name>
<dbReference type="Proteomes" id="UP000324222">
    <property type="component" value="Unassembled WGS sequence"/>
</dbReference>
<keyword evidence="2" id="KW-1185">Reference proteome</keyword>
<dbReference type="AlphaFoldDB" id="A0A5B7FCZ1"/>